<proteinExistence type="predicted"/>
<dbReference type="SUPFAM" id="SSF50494">
    <property type="entry name" value="Trypsin-like serine proteases"/>
    <property type="match status" value="1"/>
</dbReference>
<evidence type="ECO:0000313" key="4">
    <source>
        <dbReference type="Proteomes" id="UP000185934"/>
    </source>
</evidence>
<dbReference type="Proteomes" id="UP000185934">
    <property type="component" value="Chromosome"/>
</dbReference>
<dbReference type="GO" id="GO:0004252">
    <property type="term" value="F:serine-type endopeptidase activity"/>
    <property type="evidence" value="ECO:0007669"/>
    <property type="project" value="InterPro"/>
</dbReference>
<feature type="compositionally biased region" description="Polar residues" evidence="1">
    <location>
        <begin position="1"/>
        <end position="14"/>
    </location>
</feature>
<evidence type="ECO:0000313" key="3">
    <source>
        <dbReference type="EMBL" id="APV45387.1"/>
    </source>
</evidence>
<keyword evidence="2" id="KW-0812">Transmembrane</keyword>
<dbReference type="PRINTS" id="PR00834">
    <property type="entry name" value="PROTEASES2C"/>
</dbReference>
<dbReference type="KEGG" id="dfo:Dform_02078"/>
<organism evidence="3 4">
    <name type="scientific">Dehalogenimonas formicexedens</name>
    <dbReference type="NCBI Taxonomy" id="1839801"/>
    <lineage>
        <taxon>Bacteria</taxon>
        <taxon>Bacillati</taxon>
        <taxon>Chloroflexota</taxon>
        <taxon>Dehalococcoidia</taxon>
        <taxon>Dehalococcoidales</taxon>
        <taxon>Dehalococcoidaceae</taxon>
        <taxon>Dehalogenimonas</taxon>
    </lineage>
</organism>
<dbReference type="InterPro" id="IPR001940">
    <property type="entry name" value="Peptidase_S1C"/>
</dbReference>
<gene>
    <name evidence="3" type="primary">degP</name>
    <name evidence="3" type="synonym">htrA</name>
    <name evidence="3" type="ORF">Dform_02078</name>
</gene>
<accession>A0A1P8FAA2</accession>
<keyword evidence="3" id="KW-0378">Hydrolase</keyword>
<dbReference type="PANTHER" id="PTHR22939:SF129">
    <property type="entry name" value="SERINE PROTEASE HTRA2, MITOCHONDRIAL"/>
    <property type="match status" value="1"/>
</dbReference>
<dbReference type="OrthoDB" id="161400at2"/>
<keyword evidence="2" id="KW-0472">Membrane</keyword>
<evidence type="ECO:0000256" key="2">
    <source>
        <dbReference type="SAM" id="Phobius"/>
    </source>
</evidence>
<dbReference type="GO" id="GO:0006508">
    <property type="term" value="P:proteolysis"/>
    <property type="evidence" value="ECO:0007669"/>
    <property type="project" value="UniProtKB-KW"/>
</dbReference>
<dbReference type="Pfam" id="PF13365">
    <property type="entry name" value="Trypsin_2"/>
    <property type="match status" value="1"/>
</dbReference>
<feature type="transmembrane region" description="Helical" evidence="2">
    <location>
        <begin position="54"/>
        <end position="75"/>
    </location>
</feature>
<dbReference type="EC" id="3.4.21.107" evidence="3"/>
<reference evidence="4" key="1">
    <citation type="submission" date="2016-11" db="EMBL/GenBank/DDBJ databases">
        <title>Dehalogenimonas formicexedens sp. nov., a chlorinated alkane respiring bacterium isolated from contaminated groundwater.</title>
        <authorList>
            <person name="Key T.A."/>
            <person name="Bowman K.S."/>
            <person name="Lee I."/>
            <person name="Chun J."/>
            <person name="Albuquerque L."/>
            <person name="da Costa M.S."/>
            <person name="Rainey F.A."/>
            <person name="Moe W.M."/>
        </authorList>
    </citation>
    <scope>NUCLEOTIDE SEQUENCE [LARGE SCALE GENOMIC DNA]</scope>
    <source>
        <strain evidence="4">NSZ-14</strain>
    </source>
</reference>
<keyword evidence="4" id="KW-1185">Reference proteome</keyword>
<evidence type="ECO:0000256" key="1">
    <source>
        <dbReference type="SAM" id="MobiDB-lite"/>
    </source>
</evidence>
<protein>
    <submittedName>
        <fullName evidence="3">Serine protease Do</fullName>
        <ecNumber evidence="3">3.4.21.107</ecNumber>
    </submittedName>
</protein>
<dbReference type="InterPro" id="IPR009003">
    <property type="entry name" value="Peptidase_S1_PA"/>
</dbReference>
<feature type="region of interest" description="Disordered" evidence="1">
    <location>
        <begin position="1"/>
        <end position="50"/>
    </location>
</feature>
<keyword evidence="3" id="KW-0645">Protease</keyword>
<dbReference type="Gene3D" id="2.40.10.120">
    <property type="match status" value="1"/>
</dbReference>
<dbReference type="STRING" id="1839801.Dform_02078"/>
<name>A0A1P8FAA2_9CHLR</name>
<dbReference type="RefSeq" id="WP_076004888.1">
    <property type="nucleotide sequence ID" value="NZ_CP018258.1"/>
</dbReference>
<dbReference type="EMBL" id="CP018258">
    <property type="protein sequence ID" value="APV45387.1"/>
    <property type="molecule type" value="Genomic_DNA"/>
</dbReference>
<keyword evidence="2" id="KW-1133">Transmembrane helix</keyword>
<sequence length="341" mass="35068">MEMESSNMPEQNPSEEMRAPETHPAAMRQPAPSQPAPERMEPMPRKSHGSGSNALVAVLIVILALATVGNGALAIQSNSKVNTANTDLTSAQSANTSLQSSIAQQQTAANTLSANLAALQQTVSKLSGTTTPTPTTTDFVTPAKLIEPQVVYIEVTDRTGGASGSGTIIRSDGYVLTNQHVIAGATSITVTLKTGEKFTATLVNSNADLDAAILKMNTTRTDLPTVTIGSSASVVIGQEILTCGFPLGSDLFAPNAAFGPATFNAGVVSAIRNLPSGNTDNPAFTLDYIQIDADINPGNSGGGLFTLDGKLVGIPSYGFATGINTAIPIDAVKALIQSSVK</sequence>
<dbReference type="AlphaFoldDB" id="A0A1P8FAA2"/>
<dbReference type="PANTHER" id="PTHR22939">
    <property type="entry name" value="SERINE PROTEASE FAMILY S1C HTRA-RELATED"/>
    <property type="match status" value="1"/>
</dbReference>